<feature type="region of interest" description="Disordered" evidence="1">
    <location>
        <begin position="221"/>
        <end position="270"/>
    </location>
</feature>
<accession>A0A8T1BCL5</accession>
<reference evidence="2" key="1">
    <citation type="submission" date="2018-10" db="EMBL/GenBank/DDBJ databases">
        <title>Effector identification in a new, highly contiguous assembly of the strawberry crown rot pathogen Phytophthora cactorum.</title>
        <authorList>
            <person name="Armitage A.D."/>
            <person name="Nellist C.F."/>
            <person name="Bates H."/>
            <person name="Vickerstaff R.J."/>
            <person name="Harrison R.J."/>
        </authorList>
    </citation>
    <scope>NUCLEOTIDE SEQUENCE</scope>
    <source>
        <strain evidence="2">4040</strain>
    </source>
</reference>
<gene>
    <name evidence="2" type="ORF">PC117_g22499</name>
</gene>
<dbReference type="Proteomes" id="UP000736787">
    <property type="component" value="Unassembled WGS sequence"/>
</dbReference>
<protein>
    <submittedName>
        <fullName evidence="2">Uncharacterized protein</fullName>
    </submittedName>
</protein>
<dbReference type="VEuPathDB" id="FungiDB:PC110_g4170"/>
<dbReference type="EMBL" id="RCMK01001247">
    <property type="protein sequence ID" value="KAG2898536.1"/>
    <property type="molecule type" value="Genomic_DNA"/>
</dbReference>
<dbReference type="AlphaFoldDB" id="A0A8T1BCL5"/>
<proteinExistence type="predicted"/>
<dbReference type="VEuPathDB" id="FungiDB:PC110_g4173"/>
<feature type="region of interest" description="Disordered" evidence="1">
    <location>
        <begin position="323"/>
        <end position="347"/>
    </location>
</feature>
<evidence type="ECO:0000256" key="1">
    <source>
        <dbReference type="SAM" id="MobiDB-lite"/>
    </source>
</evidence>
<evidence type="ECO:0000313" key="3">
    <source>
        <dbReference type="Proteomes" id="UP000736787"/>
    </source>
</evidence>
<evidence type="ECO:0000313" key="2">
    <source>
        <dbReference type="EMBL" id="KAG2898536.1"/>
    </source>
</evidence>
<sequence>MSRVRSSYTLPPLEPGSCLLLHPEDVNGETEGAFYAAVTSVRQTSVEIRVIGETEVAQHTIPRSLANARRVQPEEATAEGPGTWLRKAVVTEYRGTLYYSQCVATLRILAEVYPVIAMVKGSRRWAKTTWPMERLHGLHDDIFTRLMEGDGGIPWSTQAWLGEWSDELGDLSDLRYDWTVAGVYHHLYNVPSESRSAPSQSIWKPRHLHVGTDTEDGFFDPLDDDGNDTAGEAPLCLPQIEGPAEGGETPLYQRQPPPQQRQHTQAPSQVSEEIELIDLILDSGGAYCGTLEELPHHRDLGSTQVDGCNRSPVCTVASSWQKSPISSSSTASGFASTDASVPAPSANTRKNLASSTMNVLRTRGVQCSAQIPFFTIHSDGLQRFQLDRAAQTTLTTLSTAHDFTVQALVKLMRGQTSSDYLPNKTLCPLRLAALLHGYKHCQLVCSVASREIAPQWKSTAPPLAAITKNHQSANRHLNPVVKSVRKGQDARQYLVLVDTVTSHVVGVHVSPLGAVENKDTNPRGDVRLIHALSSPGCPSVNYASDKEYFPAIKYRHVAAIARRIEYLAKLHPGQVSHILKGDVKTAFRHLMLESSTVSRMGARIPQLQALVLDCSIRMERFAVVLRRIW</sequence>
<name>A0A8T1BCL5_9STRA</name>
<comment type="caution">
    <text evidence="2">The sequence shown here is derived from an EMBL/GenBank/DDBJ whole genome shotgun (WGS) entry which is preliminary data.</text>
</comment>
<dbReference type="VEuPathDB" id="FungiDB:PC110_g4172"/>
<organism evidence="2 3">
    <name type="scientific">Phytophthora cactorum</name>
    <dbReference type="NCBI Taxonomy" id="29920"/>
    <lineage>
        <taxon>Eukaryota</taxon>
        <taxon>Sar</taxon>
        <taxon>Stramenopiles</taxon>
        <taxon>Oomycota</taxon>
        <taxon>Peronosporomycetes</taxon>
        <taxon>Peronosporales</taxon>
        <taxon>Peronosporaceae</taxon>
        <taxon>Phytophthora</taxon>
    </lineage>
</organism>
<feature type="compositionally biased region" description="Low complexity" evidence="1">
    <location>
        <begin position="323"/>
        <end position="340"/>
    </location>
</feature>